<organism evidence="1">
    <name type="scientific">marine sediment metagenome</name>
    <dbReference type="NCBI Taxonomy" id="412755"/>
    <lineage>
        <taxon>unclassified sequences</taxon>
        <taxon>metagenomes</taxon>
        <taxon>ecological metagenomes</taxon>
    </lineage>
</organism>
<gene>
    <name evidence="1" type="ORF">S12H4_55737</name>
</gene>
<feature type="non-terminal residue" evidence="1">
    <location>
        <position position="45"/>
    </location>
</feature>
<evidence type="ECO:0000313" key="1">
    <source>
        <dbReference type="EMBL" id="GAJ22871.1"/>
    </source>
</evidence>
<protein>
    <recommendedName>
        <fullName evidence="2">Glycosyltransferase 2-like domain-containing protein</fullName>
    </recommendedName>
</protein>
<reference evidence="1" key="1">
    <citation type="journal article" date="2014" name="Front. Microbiol.">
        <title>High frequency of phylogenetically diverse reductive dehalogenase-homologous genes in deep subseafloor sedimentary metagenomes.</title>
        <authorList>
            <person name="Kawai M."/>
            <person name="Futagami T."/>
            <person name="Toyoda A."/>
            <person name="Takaki Y."/>
            <person name="Nishi S."/>
            <person name="Hori S."/>
            <person name="Arai W."/>
            <person name="Tsubouchi T."/>
            <person name="Morono Y."/>
            <person name="Uchiyama I."/>
            <person name="Ito T."/>
            <person name="Fujiyama A."/>
            <person name="Inagaki F."/>
            <person name="Takami H."/>
        </authorList>
    </citation>
    <scope>NUCLEOTIDE SEQUENCE</scope>
    <source>
        <strain evidence="1">Expedition CK06-06</strain>
    </source>
</reference>
<proteinExistence type="predicted"/>
<comment type="caution">
    <text evidence="1">The sequence shown here is derived from an EMBL/GenBank/DDBJ whole genome shotgun (WGS) entry which is preliminary data.</text>
</comment>
<name>X1VWG7_9ZZZZ</name>
<dbReference type="AlphaFoldDB" id="X1VWG7"/>
<dbReference type="EMBL" id="BARW01035792">
    <property type="protein sequence ID" value="GAJ22871.1"/>
    <property type="molecule type" value="Genomic_DNA"/>
</dbReference>
<sequence length="45" mass="5443">MNEEIFYMNNMTNNQPKTESIILVPIYNEQKHIFNVLREVRKCSL</sequence>
<accession>X1VWG7</accession>
<evidence type="ECO:0008006" key="2">
    <source>
        <dbReference type="Google" id="ProtNLM"/>
    </source>
</evidence>